<evidence type="ECO:0000256" key="3">
    <source>
        <dbReference type="ARBA" id="ARBA00022606"/>
    </source>
</evidence>
<dbReference type="PANTHER" id="PTHR26451">
    <property type="entry name" value="G_PROTEIN_RECEP_F1_2 DOMAIN-CONTAINING PROTEIN"/>
    <property type="match status" value="1"/>
</dbReference>
<comment type="subcellular location">
    <subcellularLocation>
        <location evidence="1">Cell membrane</location>
        <topology evidence="1">Multi-pass membrane protein</topology>
    </subcellularLocation>
</comment>
<dbReference type="PROSITE" id="PS50262">
    <property type="entry name" value="G_PROTEIN_RECEP_F1_2"/>
    <property type="match status" value="1"/>
</dbReference>
<keyword evidence="12" id="KW-0807">Transducer</keyword>
<keyword evidence="11" id="KW-0325">Glycoprotein</keyword>
<evidence type="ECO:0000313" key="16">
    <source>
        <dbReference type="Proteomes" id="UP001460270"/>
    </source>
</evidence>
<keyword evidence="6 13" id="KW-1133">Transmembrane helix</keyword>
<dbReference type="PRINTS" id="PR00245">
    <property type="entry name" value="OLFACTORYR"/>
</dbReference>
<evidence type="ECO:0000256" key="8">
    <source>
        <dbReference type="ARBA" id="ARBA00023136"/>
    </source>
</evidence>
<sequence length="386" mass="42773">MLLSNSSWVSSLVLSMYSDPGRLRWFYVLVLSCMYALTLLWNVLLIAVIVWDRTLHQPMYVLLVSLFMNELYGGTSVFPFLLFQIVQESHEISRAACFLQIFCLYSYGNVTLLTLAAMSYDRFVAICFPLQYHARLSCRKAAKMAAATWLFVLLEVGFMVSLSAPLRLCGRHISKVYCDNYSVVKLACGDTTVNNVYGLLYTCVACVYVPALILYSYVRIIRVCVSGSARTRRKALSTCAPHLAAILNLAFGGFFEILQSRFDMSHVSASTPEFQSEVVVLDQSERLLPLRWGATRIRQSGVSCGCVCVQSSRTPAAVCRPRGSGRVRLAVVVVVFASRAGAEARRQQPFGRVRLAVVMVMFASRAGAEAGCEQPFAGDTDLAERG</sequence>
<evidence type="ECO:0000256" key="5">
    <source>
        <dbReference type="ARBA" id="ARBA00022725"/>
    </source>
</evidence>
<evidence type="ECO:0000313" key="15">
    <source>
        <dbReference type="EMBL" id="KAK7877475.1"/>
    </source>
</evidence>
<dbReference type="FunFam" id="1.20.1070.10:FF:000024">
    <property type="entry name" value="Olfactory receptor"/>
    <property type="match status" value="1"/>
</dbReference>
<dbReference type="InterPro" id="IPR000725">
    <property type="entry name" value="Olfact_rcpt"/>
</dbReference>
<keyword evidence="7" id="KW-0297">G-protein coupled receptor</keyword>
<evidence type="ECO:0000256" key="1">
    <source>
        <dbReference type="ARBA" id="ARBA00004651"/>
    </source>
</evidence>
<dbReference type="GO" id="GO:0004930">
    <property type="term" value="F:G protein-coupled receptor activity"/>
    <property type="evidence" value="ECO:0007669"/>
    <property type="project" value="UniProtKB-KW"/>
</dbReference>
<dbReference type="InterPro" id="IPR017452">
    <property type="entry name" value="GPCR_Rhodpsn_7TM"/>
</dbReference>
<feature type="transmembrane region" description="Helical" evidence="13">
    <location>
        <begin position="60"/>
        <end position="86"/>
    </location>
</feature>
<feature type="transmembrane region" description="Helical" evidence="13">
    <location>
        <begin position="199"/>
        <end position="218"/>
    </location>
</feature>
<dbReference type="PANTHER" id="PTHR26451:SF885">
    <property type="entry name" value="OLFACTORY RECEPTOR"/>
    <property type="match status" value="1"/>
</dbReference>
<evidence type="ECO:0000256" key="6">
    <source>
        <dbReference type="ARBA" id="ARBA00022989"/>
    </source>
</evidence>
<evidence type="ECO:0000256" key="13">
    <source>
        <dbReference type="SAM" id="Phobius"/>
    </source>
</evidence>
<dbReference type="AlphaFoldDB" id="A0AAW0MDK9"/>
<reference evidence="16" key="1">
    <citation type="submission" date="2024-04" db="EMBL/GenBank/DDBJ databases">
        <title>Salinicola lusitanus LLJ914,a marine bacterium isolated from the Okinawa Trough.</title>
        <authorList>
            <person name="Li J."/>
        </authorList>
    </citation>
    <scope>NUCLEOTIDE SEQUENCE [LARGE SCALE GENOMIC DNA]</scope>
</reference>
<keyword evidence="8 13" id="KW-0472">Membrane</keyword>
<proteinExistence type="predicted"/>
<protein>
    <recommendedName>
        <fullName evidence="14">G-protein coupled receptors family 1 profile domain-containing protein</fullName>
    </recommendedName>
</protein>
<dbReference type="Gene3D" id="1.20.1070.10">
    <property type="entry name" value="Rhodopsin 7-helix transmembrane proteins"/>
    <property type="match status" value="1"/>
</dbReference>
<feature type="transmembrane region" description="Helical" evidence="13">
    <location>
        <begin position="141"/>
        <end position="162"/>
    </location>
</feature>
<dbReference type="PROSITE" id="PS00237">
    <property type="entry name" value="G_PROTEIN_RECEP_F1_1"/>
    <property type="match status" value="1"/>
</dbReference>
<gene>
    <name evidence="15" type="ORF">WMY93_031815</name>
</gene>
<dbReference type="InterPro" id="IPR052921">
    <property type="entry name" value="GPCR1_Superfamily_Member"/>
</dbReference>
<evidence type="ECO:0000256" key="11">
    <source>
        <dbReference type="ARBA" id="ARBA00023180"/>
    </source>
</evidence>
<dbReference type="GO" id="GO:0005886">
    <property type="term" value="C:plasma membrane"/>
    <property type="evidence" value="ECO:0007669"/>
    <property type="project" value="UniProtKB-SubCell"/>
</dbReference>
<dbReference type="SUPFAM" id="SSF81321">
    <property type="entry name" value="Family A G protein-coupled receptor-like"/>
    <property type="match status" value="1"/>
</dbReference>
<feature type="transmembrane region" description="Helical" evidence="13">
    <location>
        <begin position="239"/>
        <end position="258"/>
    </location>
</feature>
<dbReference type="GO" id="GO:0004984">
    <property type="term" value="F:olfactory receptor activity"/>
    <property type="evidence" value="ECO:0007669"/>
    <property type="project" value="InterPro"/>
</dbReference>
<name>A0AAW0MDK9_9GOBI</name>
<keyword evidence="3" id="KW-0716">Sensory transduction</keyword>
<feature type="transmembrane region" description="Helical" evidence="13">
    <location>
        <begin position="25"/>
        <end position="51"/>
    </location>
</feature>
<organism evidence="15 16">
    <name type="scientific">Mugilogobius chulae</name>
    <name type="common">yellowstripe goby</name>
    <dbReference type="NCBI Taxonomy" id="88201"/>
    <lineage>
        <taxon>Eukaryota</taxon>
        <taxon>Metazoa</taxon>
        <taxon>Chordata</taxon>
        <taxon>Craniata</taxon>
        <taxon>Vertebrata</taxon>
        <taxon>Euteleostomi</taxon>
        <taxon>Actinopterygii</taxon>
        <taxon>Neopterygii</taxon>
        <taxon>Teleostei</taxon>
        <taxon>Neoteleostei</taxon>
        <taxon>Acanthomorphata</taxon>
        <taxon>Gobiaria</taxon>
        <taxon>Gobiiformes</taxon>
        <taxon>Gobioidei</taxon>
        <taxon>Gobiidae</taxon>
        <taxon>Gobionellinae</taxon>
        <taxon>Mugilogobius</taxon>
    </lineage>
</organism>
<evidence type="ECO:0000256" key="2">
    <source>
        <dbReference type="ARBA" id="ARBA00022475"/>
    </source>
</evidence>
<evidence type="ECO:0000256" key="4">
    <source>
        <dbReference type="ARBA" id="ARBA00022692"/>
    </source>
</evidence>
<comment type="caution">
    <text evidence="15">The sequence shown here is derived from an EMBL/GenBank/DDBJ whole genome shotgun (WGS) entry which is preliminary data.</text>
</comment>
<dbReference type="InterPro" id="IPR000276">
    <property type="entry name" value="GPCR_Rhodpsn"/>
</dbReference>
<dbReference type="Proteomes" id="UP001460270">
    <property type="component" value="Unassembled WGS sequence"/>
</dbReference>
<keyword evidence="16" id="KW-1185">Reference proteome</keyword>
<evidence type="ECO:0000259" key="14">
    <source>
        <dbReference type="PROSITE" id="PS50262"/>
    </source>
</evidence>
<evidence type="ECO:0000256" key="10">
    <source>
        <dbReference type="ARBA" id="ARBA00023170"/>
    </source>
</evidence>
<evidence type="ECO:0000256" key="7">
    <source>
        <dbReference type="ARBA" id="ARBA00023040"/>
    </source>
</evidence>
<keyword evidence="9" id="KW-1015">Disulfide bond</keyword>
<keyword evidence="4 13" id="KW-0812">Transmembrane</keyword>
<keyword evidence="2" id="KW-1003">Cell membrane</keyword>
<evidence type="ECO:0000256" key="12">
    <source>
        <dbReference type="ARBA" id="ARBA00023224"/>
    </source>
</evidence>
<feature type="transmembrane region" description="Helical" evidence="13">
    <location>
        <begin position="98"/>
        <end position="120"/>
    </location>
</feature>
<keyword evidence="10" id="KW-0675">Receptor</keyword>
<evidence type="ECO:0000256" key="9">
    <source>
        <dbReference type="ARBA" id="ARBA00023157"/>
    </source>
</evidence>
<feature type="domain" description="G-protein coupled receptors family 1 profile" evidence="14">
    <location>
        <begin position="41"/>
        <end position="247"/>
    </location>
</feature>
<dbReference type="EMBL" id="JBBPFD010000690">
    <property type="protein sequence ID" value="KAK7877475.1"/>
    <property type="molecule type" value="Genomic_DNA"/>
</dbReference>
<dbReference type="GO" id="GO:0005549">
    <property type="term" value="F:odorant binding"/>
    <property type="evidence" value="ECO:0007669"/>
    <property type="project" value="TreeGrafter"/>
</dbReference>
<keyword evidence="5" id="KW-0552">Olfaction</keyword>
<accession>A0AAW0MDK9</accession>
<dbReference type="Pfam" id="PF13853">
    <property type="entry name" value="7tm_4"/>
    <property type="match status" value="1"/>
</dbReference>